<sequence length="167" mass="19182">MKVTFWNMKVPTSSRCKEVVNKARSASPLGKSSKELSRSTTFKIGRRNLRIRHITVMAHENLYDSLGYNIPNDDLTVEEKQSLIDTIATLDSDKKELIYLLILHDYVKINPHTKVIFPYKCKQVTNDRLEIKVDALPIRLKRILYKFCKLAEVSANESSEKTPTPST</sequence>
<reference evidence="1" key="1">
    <citation type="journal article" date="2015" name="Nature">
        <title>Complex archaea that bridge the gap between prokaryotes and eukaryotes.</title>
        <authorList>
            <person name="Spang A."/>
            <person name="Saw J.H."/>
            <person name="Jorgensen S.L."/>
            <person name="Zaremba-Niedzwiedzka K."/>
            <person name="Martijn J."/>
            <person name="Lind A.E."/>
            <person name="van Eijk R."/>
            <person name="Schleper C."/>
            <person name="Guy L."/>
            <person name="Ettema T.J."/>
        </authorList>
    </citation>
    <scope>NUCLEOTIDE SEQUENCE</scope>
</reference>
<comment type="caution">
    <text evidence="1">The sequence shown here is derived from an EMBL/GenBank/DDBJ whole genome shotgun (WGS) entry which is preliminary data.</text>
</comment>
<evidence type="ECO:0000313" key="1">
    <source>
        <dbReference type="EMBL" id="KKL66008.1"/>
    </source>
</evidence>
<gene>
    <name evidence="1" type="ORF">LCGC14_2149260</name>
</gene>
<accession>A0A0F9DVV5</accession>
<dbReference type="AlphaFoldDB" id="A0A0F9DVV5"/>
<protein>
    <submittedName>
        <fullName evidence="1">Uncharacterized protein</fullName>
    </submittedName>
</protein>
<organism evidence="1">
    <name type="scientific">marine sediment metagenome</name>
    <dbReference type="NCBI Taxonomy" id="412755"/>
    <lineage>
        <taxon>unclassified sequences</taxon>
        <taxon>metagenomes</taxon>
        <taxon>ecological metagenomes</taxon>
    </lineage>
</organism>
<dbReference type="EMBL" id="LAZR01027343">
    <property type="protein sequence ID" value="KKL66008.1"/>
    <property type="molecule type" value="Genomic_DNA"/>
</dbReference>
<name>A0A0F9DVV5_9ZZZZ</name>
<proteinExistence type="predicted"/>